<dbReference type="Proteomes" id="UP001642540">
    <property type="component" value="Unassembled WGS sequence"/>
</dbReference>
<evidence type="ECO:0000256" key="4">
    <source>
        <dbReference type="ARBA" id="ARBA00023180"/>
    </source>
</evidence>
<name>A0ABP1R228_9HEXA</name>
<accession>A0ABP1R228</accession>
<evidence type="ECO:0000256" key="2">
    <source>
        <dbReference type="ARBA" id="ARBA00022487"/>
    </source>
</evidence>
<evidence type="ECO:0000256" key="1">
    <source>
        <dbReference type="ARBA" id="ARBA00005964"/>
    </source>
</evidence>
<sequence length="594" mass="65266">MNLIPSSIALTNLFGLVCRLISCDNQYQSPVIQDSRMTNGFGNRSAGTFKAYGENGIPNQQGSITNPNVRTRAGEVVGYSMIVLRGKSICAFEGIPYALSPEKELRFKAPVLNKPWTGILKANNPGSPCIQLHYGRLRGSEDCLRLNVYSPSVNSTKRSPVIIYIHGGFWLSGSGAHYGPAYLVEHDVVLVTFNYRLGSLGYFSTGDDVASGNWGLKDQAAVIDWVYDNIANFGGDPERITLAGNSAGAVSTHLLMISNYHLTTKKLKGAISMSGSAYNVWGLNSLETSKKVSSAFANVSGCPAVGDSQAVVNCLRKVNANILVANQLLIFQTGFFLPSIEPHVPGAIVTLSPDQAYASGKVAPIPWIATMTSRELNLPIPALQANVVASVLRVAFSSDLSNLLSFRRAGVNETEVRKKILEFYTGGDSPNDLSRDKLSQIATDRYFTVSIRRAIQMHSQVAPTYASIFNYTSNLGRAGRRGLSPTEFGPLHGDDLVYFLNSTVNHPPIRRTDSHFAIAKLLVNLYGNFAMYGEPLFTSEDKKNYRIWDKIDNQENLRFLRIDEEVKVIDDPYKETSKFWESLAIPDTTSYIRL</sequence>
<dbReference type="SUPFAM" id="SSF53474">
    <property type="entry name" value="alpha/beta-Hydrolases"/>
    <property type="match status" value="1"/>
</dbReference>
<feature type="chain" id="PRO_5044951571" description="Carboxylic ester hydrolase" evidence="5">
    <location>
        <begin position="24"/>
        <end position="594"/>
    </location>
</feature>
<keyword evidence="2" id="KW-0719">Serine esterase</keyword>
<comment type="similarity">
    <text evidence="1 5">Belongs to the type-B carboxylesterase/lipase family.</text>
</comment>
<dbReference type="PROSITE" id="PS00122">
    <property type="entry name" value="CARBOXYLESTERASE_B_1"/>
    <property type="match status" value="1"/>
</dbReference>
<dbReference type="InterPro" id="IPR050309">
    <property type="entry name" value="Type-B_Carboxylest/Lipase"/>
</dbReference>
<dbReference type="InterPro" id="IPR002018">
    <property type="entry name" value="CarbesteraseB"/>
</dbReference>
<dbReference type="Pfam" id="PF00135">
    <property type="entry name" value="COesterase"/>
    <property type="match status" value="1"/>
</dbReference>
<keyword evidence="3 5" id="KW-0378">Hydrolase</keyword>
<evidence type="ECO:0000256" key="3">
    <source>
        <dbReference type="ARBA" id="ARBA00022801"/>
    </source>
</evidence>
<reference evidence="7 8" key="1">
    <citation type="submission" date="2024-08" db="EMBL/GenBank/DDBJ databases">
        <authorList>
            <person name="Cucini C."/>
            <person name="Frati F."/>
        </authorList>
    </citation>
    <scope>NUCLEOTIDE SEQUENCE [LARGE SCALE GENOMIC DNA]</scope>
</reference>
<comment type="caution">
    <text evidence="7">The sequence shown here is derived from an EMBL/GenBank/DDBJ whole genome shotgun (WGS) entry which is preliminary data.</text>
</comment>
<keyword evidence="4" id="KW-0325">Glycoprotein</keyword>
<gene>
    <name evidence="7" type="ORF">ODALV1_LOCUS16390</name>
</gene>
<evidence type="ECO:0000259" key="6">
    <source>
        <dbReference type="Pfam" id="PF00135"/>
    </source>
</evidence>
<organism evidence="7 8">
    <name type="scientific">Orchesella dallaii</name>
    <dbReference type="NCBI Taxonomy" id="48710"/>
    <lineage>
        <taxon>Eukaryota</taxon>
        <taxon>Metazoa</taxon>
        <taxon>Ecdysozoa</taxon>
        <taxon>Arthropoda</taxon>
        <taxon>Hexapoda</taxon>
        <taxon>Collembola</taxon>
        <taxon>Entomobryomorpha</taxon>
        <taxon>Entomobryoidea</taxon>
        <taxon>Orchesellidae</taxon>
        <taxon>Orchesellinae</taxon>
        <taxon>Orchesella</taxon>
    </lineage>
</organism>
<dbReference type="EMBL" id="CAXLJM020000049">
    <property type="protein sequence ID" value="CAL8114268.1"/>
    <property type="molecule type" value="Genomic_DNA"/>
</dbReference>
<feature type="signal peptide" evidence="5">
    <location>
        <begin position="1"/>
        <end position="23"/>
    </location>
</feature>
<keyword evidence="5" id="KW-0732">Signal</keyword>
<proteinExistence type="inferred from homology"/>
<dbReference type="EC" id="3.1.1.-" evidence="5"/>
<evidence type="ECO:0000313" key="8">
    <source>
        <dbReference type="Proteomes" id="UP001642540"/>
    </source>
</evidence>
<dbReference type="InterPro" id="IPR019826">
    <property type="entry name" value="Carboxylesterase_B_AS"/>
</dbReference>
<dbReference type="Gene3D" id="3.40.50.1820">
    <property type="entry name" value="alpha/beta hydrolase"/>
    <property type="match status" value="1"/>
</dbReference>
<feature type="domain" description="Carboxylesterase type B" evidence="6">
    <location>
        <begin position="66"/>
        <end position="580"/>
    </location>
</feature>
<dbReference type="PANTHER" id="PTHR11559">
    <property type="entry name" value="CARBOXYLESTERASE"/>
    <property type="match status" value="1"/>
</dbReference>
<dbReference type="InterPro" id="IPR029058">
    <property type="entry name" value="AB_hydrolase_fold"/>
</dbReference>
<evidence type="ECO:0000256" key="5">
    <source>
        <dbReference type="RuleBase" id="RU361235"/>
    </source>
</evidence>
<protein>
    <recommendedName>
        <fullName evidence="5">Carboxylic ester hydrolase</fullName>
        <ecNumber evidence="5">3.1.1.-</ecNumber>
    </recommendedName>
</protein>
<evidence type="ECO:0000313" key="7">
    <source>
        <dbReference type="EMBL" id="CAL8114268.1"/>
    </source>
</evidence>
<keyword evidence="8" id="KW-1185">Reference proteome</keyword>